<dbReference type="InterPro" id="IPR005467">
    <property type="entry name" value="His_kinase_dom"/>
</dbReference>
<dbReference type="PRINTS" id="PR00344">
    <property type="entry name" value="BCTRLSENSOR"/>
</dbReference>
<dbReference type="SMART" id="SM00387">
    <property type="entry name" value="HATPase_c"/>
    <property type="match status" value="1"/>
</dbReference>
<evidence type="ECO:0000259" key="10">
    <source>
        <dbReference type="PROSITE" id="PS50109"/>
    </source>
</evidence>
<dbReference type="InterPro" id="IPR003018">
    <property type="entry name" value="GAF"/>
</dbReference>
<dbReference type="CDD" id="cd17546">
    <property type="entry name" value="REC_hyHK_CKI1_RcsC-like"/>
    <property type="match status" value="1"/>
</dbReference>
<dbReference type="InterPro" id="IPR003660">
    <property type="entry name" value="HAMP_dom"/>
</dbReference>
<evidence type="ECO:0000256" key="4">
    <source>
        <dbReference type="ARBA" id="ARBA00022553"/>
    </source>
</evidence>
<dbReference type="InterPro" id="IPR029016">
    <property type="entry name" value="GAF-like_dom_sf"/>
</dbReference>
<dbReference type="Gene3D" id="3.30.565.10">
    <property type="entry name" value="Histidine kinase-like ATPase, C-terminal domain"/>
    <property type="match status" value="1"/>
</dbReference>
<dbReference type="InterPro" id="IPR003594">
    <property type="entry name" value="HATPase_dom"/>
</dbReference>
<dbReference type="InterPro" id="IPR036890">
    <property type="entry name" value="HATPase_C_sf"/>
</dbReference>
<evidence type="ECO:0000256" key="9">
    <source>
        <dbReference type="SAM" id="Coils"/>
    </source>
</evidence>
<organism evidence="13 14">
    <name type="scientific">Thalassomonas haliotis</name>
    <dbReference type="NCBI Taxonomy" id="485448"/>
    <lineage>
        <taxon>Bacteria</taxon>
        <taxon>Pseudomonadati</taxon>
        <taxon>Pseudomonadota</taxon>
        <taxon>Gammaproteobacteria</taxon>
        <taxon>Alteromonadales</taxon>
        <taxon>Colwelliaceae</taxon>
        <taxon>Thalassomonas</taxon>
    </lineage>
</organism>
<dbReference type="SMART" id="SM00065">
    <property type="entry name" value="GAF"/>
    <property type="match status" value="1"/>
</dbReference>
<feature type="domain" description="Response regulatory" evidence="11">
    <location>
        <begin position="1772"/>
        <end position="1885"/>
    </location>
</feature>
<feature type="coiled-coil region" evidence="9">
    <location>
        <begin position="1379"/>
        <end position="1466"/>
    </location>
</feature>
<feature type="modified residue" description="4-aspartylphosphate" evidence="8">
    <location>
        <position position="2090"/>
    </location>
</feature>
<evidence type="ECO:0000313" key="14">
    <source>
        <dbReference type="Proteomes" id="UP001215231"/>
    </source>
</evidence>
<dbReference type="Gene3D" id="3.40.50.2300">
    <property type="match status" value="3"/>
</dbReference>
<dbReference type="PANTHER" id="PTHR45339">
    <property type="entry name" value="HYBRID SIGNAL TRANSDUCTION HISTIDINE KINASE J"/>
    <property type="match status" value="1"/>
</dbReference>
<dbReference type="CDD" id="cd00082">
    <property type="entry name" value="HisKA"/>
    <property type="match status" value="1"/>
</dbReference>
<reference evidence="13 14" key="1">
    <citation type="journal article" date="2022" name="Mar. Drugs">
        <title>Bioassay-Guided Fractionation Leads to the Detection of Cholic Acid Generated by the Rare Thalassomonas sp.</title>
        <authorList>
            <person name="Pheiffer F."/>
            <person name="Schneider Y.K."/>
            <person name="Hansen E.H."/>
            <person name="Andersen J.H."/>
            <person name="Isaksson J."/>
            <person name="Busche T."/>
            <person name="R C."/>
            <person name="Kalinowski J."/>
            <person name="Zyl L.V."/>
            <person name="Trindade M."/>
        </authorList>
    </citation>
    <scope>NUCLEOTIDE SEQUENCE [LARGE SCALE GENOMIC DNA]</scope>
    <source>
        <strain evidence="13 14">A5K-61T</strain>
    </source>
</reference>
<feature type="domain" description="HAMP" evidence="12">
    <location>
        <begin position="411"/>
        <end position="463"/>
    </location>
</feature>
<evidence type="ECO:0000256" key="6">
    <source>
        <dbReference type="ARBA" id="ARBA00022777"/>
    </source>
</evidence>
<dbReference type="PROSITE" id="PS50110">
    <property type="entry name" value="RESPONSE_REGULATORY"/>
    <property type="match status" value="3"/>
</dbReference>
<evidence type="ECO:0000256" key="5">
    <source>
        <dbReference type="ARBA" id="ARBA00022679"/>
    </source>
</evidence>
<protein>
    <recommendedName>
        <fullName evidence="3">histidine kinase</fullName>
        <ecNumber evidence="3">2.7.13.3</ecNumber>
    </recommendedName>
</protein>
<dbReference type="SUPFAM" id="SSF52172">
    <property type="entry name" value="CheY-like"/>
    <property type="match status" value="3"/>
</dbReference>
<evidence type="ECO:0000259" key="12">
    <source>
        <dbReference type="PROSITE" id="PS50885"/>
    </source>
</evidence>
<feature type="domain" description="HAMP" evidence="12">
    <location>
        <begin position="779"/>
        <end position="831"/>
    </location>
</feature>
<dbReference type="Pfam" id="PF13185">
    <property type="entry name" value="GAF_2"/>
    <property type="match status" value="1"/>
</dbReference>
<keyword evidence="14" id="KW-1185">Reference proteome</keyword>
<feature type="domain" description="Histidine kinase" evidence="10">
    <location>
        <begin position="1476"/>
        <end position="1709"/>
    </location>
</feature>
<feature type="domain" description="HAMP" evidence="12">
    <location>
        <begin position="227"/>
        <end position="279"/>
    </location>
</feature>
<dbReference type="PANTHER" id="PTHR45339:SF1">
    <property type="entry name" value="HYBRID SIGNAL TRANSDUCTION HISTIDINE KINASE J"/>
    <property type="match status" value="1"/>
</dbReference>
<keyword evidence="6" id="KW-0418">Kinase</keyword>
<evidence type="ECO:0000259" key="11">
    <source>
        <dbReference type="PROSITE" id="PS50110"/>
    </source>
</evidence>
<keyword evidence="7" id="KW-0902">Two-component regulatory system</keyword>
<feature type="domain" description="HAMP" evidence="12">
    <location>
        <begin position="319"/>
        <end position="371"/>
    </location>
</feature>
<dbReference type="InterPro" id="IPR004358">
    <property type="entry name" value="Sig_transdc_His_kin-like_C"/>
</dbReference>
<dbReference type="SUPFAM" id="SSF55781">
    <property type="entry name" value="GAF domain-like"/>
    <property type="match status" value="1"/>
</dbReference>
<dbReference type="SUPFAM" id="SSF58104">
    <property type="entry name" value="Methyl-accepting chemotaxis protein (MCP) signaling domain"/>
    <property type="match status" value="4"/>
</dbReference>
<dbReference type="SUPFAM" id="SSF55874">
    <property type="entry name" value="ATPase domain of HSP90 chaperone/DNA topoisomerase II/histidine kinase"/>
    <property type="match status" value="1"/>
</dbReference>
<feature type="modified residue" description="4-aspartylphosphate" evidence="8">
    <location>
        <position position="1943"/>
    </location>
</feature>
<dbReference type="Pfam" id="PF00672">
    <property type="entry name" value="HAMP"/>
    <property type="match status" value="7"/>
</dbReference>
<dbReference type="Pfam" id="PF00512">
    <property type="entry name" value="HisKA"/>
    <property type="match status" value="1"/>
</dbReference>
<dbReference type="Gene3D" id="1.20.120.1530">
    <property type="match status" value="7"/>
</dbReference>
<evidence type="ECO:0000256" key="8">
    <source>
        <dbReference type="PROSITE-ProRule" id="PRU00169"/>
    </source>
</evidence>
<dbReference type="Pfam" id="PF00072">
    <property type="entry name" value="Response_reg"/>
    <property type="match status" value="3"/>
</dbReference>
<dbReference type="CDD" id="cd00156">
    <property type="entry name" value="REC"/>
    <property type="match status" value="2"/>
</dbReference>
<gene>
    <name evidence="13" type="ORF">H3N35_15385</name>
</gene>
<dbReference type="SMART" id="SM00448">
    <property type="entry name" value="REC"/>
    <property type="match status" value="3"/>
</dbReference>
<dbReference type="Pfam" id="PF18947">
    <property type="entry name" value="HAMP_2"/>
    <property type="match status" value="5"/>
</dbReference>
<feature type="domain" description="HAMP" evidence="12">
    <location>
        <begin position="963"/>
        <end position="1015"/>
    </location>
</feature>
<evidence type="ECO:0000256" key="3">
    <source>
        <dbReference type="ARBA" id="ARBA00012438"/>
    </source>
</evidence>
<evidence type="ECO:0000256" key="1">
    <source>
        <dbReference type="ARBA" id="ARBA00000085"/>
    </source>
</evidence>
<feature type="domain" description="HAMP" evidence="12">
    <location>
        <begin position="503"/>
        <end position="555"/>
    </location>
</feature>
<feature type="modified residue" description="4-aspartylphosphate" evidence="8">
    <location>
        <position position="1821"/>
    </location>
</feature>
<accession>A0ABY7V7T4</accession>
<dbReference type="SMART" id="SM00304">
    <property type="entry name" value="HAMP"/>
    <property type="match status" value="12"/>
</dbReference>
<feature type="domain" description="HAMP" evidence="12">
    <location>
        <begin position="871"/>
        <end position="923"/>
    </location>
</feature>
<dbReference type="InterPro" id="IPR003661">
    <property type="entry name" value="HisK_dim/P_dom"/>
</dbReference>
<dbReference type="Gene3D" id="3.30.450.40">
    <property type="match status" value="1"/>
</dbReference>
<sequence length="2159" mass="234795">MAGGAELTHKNNGKGQTVKIQDFDSHEILKALQAWQAETETLDAKILLKTFRSYRNGNFGVRLPEHKTGIAGEIARAFNESVELNQLLLKEFQRVGKLVSRDGKLNHRLSITEAKGSWADTIESYNSTLDGITGPVSEFGRVVEAIGKGEITEPVPLDLDGRPLRGEYLKVAKTTNQMIALLNKFSSEVIRISQEVGTNGILGGQAKIKGLSGVWLELTSSVNGMADNLTKQVRNIVLVAKAIADGDLKQKITVDAKGEVLELKTTINVLVDQLSEFSSEVTRVAREVGTEGILGGNAKVRDVKGVWQDLTNNVNGMADNLTEQVRNIAKVANAVANGDLEQKITAEAKGEVLALKGTINTMVDQLSVFASEVTRVAREVGTEGKLGGKAEVKGVSGVWQSLTDNVNGMADNLTNQVRNIATVATAVADGDLNQKITVDVQGEVGDLKNTINVMVDRLKLFSSEVTRVAREVGTEGKLGGKAEVEDVRGVWQDLTNNVNGMADNLTNQVRNIATVATAVAEGDLSQKITVDVKGEVLALKNTINNMVDQLGQFSSEVTRVAREVGTEGILGGKAEVKGVSGVWQDLTSNVNGMADNLTSQVRNIATVATAVADGDLSQKITVDVKGEVLALKNTINSMVDQLGQFSSEVTRVAREVGTEGVLGGKAEVKDVSGVWQELTTNVNGMADNLTEQVRNIAKVATAVANGDLEQKITVDARGEVQELKNTINIMVDQLSEFASEVTRVAREVGTEGILGGKAEVRDVKGVWQDLTSNVNGMADNLTEQVRNIATVTTAVANGELGQKITVDAKGEVLALKNTINTMVDKLSQFSSEVSRVALEVGTEGKLGGKAEVKDVSGVWQVLTNNVNNMADNLTNQVRNIGTVATAVARGDLNQKITVTAKGEILELKETINTMVDQLSQFSAEVIRVAREVGTEGKLGGKAQVKDVFGVWQDLTDNVNGMADNLTNQVRNIATVTTAVANGDLGQKITVEASGEVLELKNTINTMVDKLIQFSAEVSRVALEVGTLGILGGQAQVKGVTGVWEDLTVNVNGLAGNLTNQVRDISRVAIAIADGDLEQKITVQAKGEVLELKDTINNMIKTLSAFATQVTSVAQEVGTEGKLGGQAKVPDARGIWLDLTDNVNELADNLTRQIRAILTVVTGVTRGDLTGVIDVDARGEVATLKDGLNQMVTTLRDTSKENAEQDWLKSNISSFSRLTQGKGNITELADVFITEICPVVHAQHGVFYLLDKGSEENPREPELNLVASYAFYERKSLASSFELGQGLVGQCAREQKRILIHDVPKDYIKIGSGLGQLSPLNLLVAPVLFEGELMAVIELGSLERFSDNELALLDQLSISLGIVLNVLKASARTELLLSESQTLSEELTTQQEALKKTNEKLEGQTKDLRESENKLKSQQEELQQTNEELQEKSRVLAAQKREVEVKNTEVEEAKSQLEEKAQQLAISSKYKSEFLANMSHELRTPLNSLMVLSDGLRKNIDKNLSGKQVEKMNTIHDSGIELLELINEILDLSKIEAGKMSIQVGDIFLQRVQDWAERGFAQMAENKALALVINRDEHLPKSIQTDEKRLQQVIKNFLSNALKFTEQGRVTLNIYPAQTGWTEYNTVLNQSAMVIAFAVTDTGIGIPEDKQQVIFEAFQQADGTTSRKYGGTGLGLSISREIANMLGGEITIQSQPGQGSTFTLYLPYRYQALCASESAEQTPAAIPGVREHGVGPDPEQISPAHDNQVSSVHDNQISQIEDDRIGITGEDRSVLIIEDDISFATILLDNARSQGFKGIVATTGDSGLYCAQQYKPDAIILDIKLPVMNGWTVLDRIKHDPAIRHIPVQVVSVDDVDQRSLKQGAIACLQKPLTDVQLRGIFTRIGDFQKLTYKQLLVVEDDDKQRQAIIELIGNGDVQVTAVASAQEALLALQSTTFNCMVLDLVMPDMSGFELIEAIKNIPELVRLPIIVYTGKELDHHEEMRLSAMAETIIVKDVRSPERLLDETALFLHRIEAKLPESKREMLQQVHESDPQLAGRKILIVDDDARNIFTLTSVFEAHQSITLYAESGKQALEALQQNPDIEIVLMDIMMPEMDGYETMRHIRAMPAFKGLPIIAVTAKAMQEDRQKCLDAGASDYIVKPIDTEQLLSLVRVWLYQ</sequence>
<feature type="domain" description="HAMP" evidence="12">
    <location>
        <begin position="687"/>
        <end position="739"/>
    </location>
</feature>
<dbReference type="CDD" id="cd16922">
    <property type="entry name" value="HATPase_EvgS-ArcB-TorS-like"/>
    <property type="match status" value="1"/>
</dbReference>
<dbReference type="EMBL" id="CP059693">
    <property type="protein sequence ID" value="WDE09704.1"/>
    <property type="molecule type" value="Genomic_DNA"/>
</dbReference>
<comment type="subcellular location">
    <subcellularLocation>
        <location evidence="2">Membrane</location>
    </subcellularLocation>
</comment>
<feature type="domain" description="Response regulatory" evidence="11">
    <location>
        <begin position="1894"/>
        <end position="2010"/>
    </location>
</feature>
<dbReference type="Pfam" id="PF02518">
    <property type="entry name" value="HATPase_c"/>
    <property type="match status" value="1"/>
</dbReference>
<dbReference type="EC" id="2.7.13.3" evidence="3"/>
<feature type="domain" description="HAMP" evidence="12">
    <location>
        <begin position="130"/>
        <end position="187"/>
    </location>
</feature>
<dbReference type="InterPro" id="IPR001789">
    <property type="entry name" value="Sig_transdc_resp-reg_receiver"/>
</dbReference>
<dbReference type="PROSITE" id="PS50109">
    <property type="entry name" value="HIS_KIN"/>
    <property type="match status" value="1"/>
</dbReference>
<dbReference type="RefSeq" id="WP_274049668.1">
    <property type="nucleotide sequence ID" value="NZ_CP059693.1"/>
</dbReference>
<feature type="domain" description="HAMP" evidence="12">
    <location>
        <begin position="1055"/>
        <end position="1107"/>
    </location>
</feature>
<feature type="domain" description="Response regulatory" evidence="11">
    <location>
        <begin position="2040"/>
        <end position="2157"/>
    </location>
</feature>
<dbReference type="Gene3D" id="1.10.287.130">
    <property type="match status" value="1"/>
</dbReference>
<keyword evidence="5" id="KW-0808">Transferase</keyword>
<evidence type="ECO:0000313" key="13">
    <source>
        <dbReference type="EMBL" id="WDE09704.1"/>
    </source>
</evidence>
<dbReference type="InterPro" id="IPR036097">
    <property type="entry name" value="HisK_dim/P_sf"/>
</dbReference>
<comment type="catalytic activity">
    <reaction evidence="1">
        <text>ATP + protein L-histidine = ADP + protein N-phospho-L-histidine.</text>
        <dbReference type="EC" id="2.7.13.3"/>
    </reaction>
</comment>
<evidence type="ECO:0000256" key="2">
    <source>
        <dbReference type="ARBA" id="ARBA00004370"/>
    </source>
</evidence>
<proteinExistence type="predicted"/>
<dbReference type="Proteomes" id="UP001215231">
    <property type="component" value="Chromosome"/>
</dbReference>
<name>A0ABY7V7T4_9GAMM</name>
<dbReference type="CDD" id="cd06225">
    <property type="entry name" value="HAMP"/>
    <property type="match status" value="11"/>
</dbReference>
<keyword evidence="9" id="KW-0175">Coiled coil</keyword>
<feature type="domain" description="HAMP" evidence="12">
    <location>
        <begin position="595"/>
        <end position="647"/>
    </location>
</feature>
<dbReference type="InterPro" id="IPR011006">
    <property type="entry name" value="CheY-like_superfamily"/>
</dbReference>
<dbReference type="SUPFAM" id="SSF47384">
    <property type="entry name" value="Homodimeric domain of signal transducing histidine kinase"/>
    <property type="match status" value="1"/>
</dbReference>
<keyword evidence="4 8" id="KW-0597">Phosphoprotein</keyword>
<feature type="domain" description="HAMP" evidence="12">
    <location>
        <begin position="1147"/>
        <end position="1199"/>
    </location>
</feature>
<dbReference type="PROSITE" id="PS50885">
    <property type="entry name" value="HAMP"/>
    <property type="match status" value="12"/>
</dbReference>
<dbReference type="SMART" id="SM00388">
    <property type="entry name" value="HisKA"/>
    <property type="match status" value="1"/>
</dbReference>
<evidence type="ECO:0000256" key="7">
    <source>
        <dbReference type="ARBA" id="ARBA00023012"/>
    </source>
</evidence>